<dbReference type="AlphaFoldDB" id="A0A831LPS4"/>
<evidence type="ECO:0000313" key="2">
    <source>
        <dbReference type="EMBL" id="HDR51288.1"/>
    </source>
</evidence>
<feature type="transmembrane region" description="Helical" evidence="1">
    <location>
        <begin position="33"/>
        <end position="54"/>
    </location>
</feature>
<keyword evidence="1" id="KW-0812">Transmembrane</keyword>
<comment type="caution">
    <text evidence="2">The sequence shown here is derived from an EMBL/GenBank/DDBJ whole genome shotgun (WGS) entry which is preliminary data.</text>
</comment>
<accession>A0A831LPS4</accession>
<dbReference type="EMBL" id="DSDK01000364">
    <property type="protein sequence ID" value="HDR51288.1"/>
    <property type="molecule type" value="Genomic_DNA"/>
</dbReference>
<name>A0A831LPS4_9BACT</name>
<keyword evidence="1" id="KW-1133">Transmembrane helix</keyword>
<dbReference type="Proteomes" id="UP000886047">
    <property type="component" value="Unassembled WGS sequence"/>
</dbReference>
<proteinExistence type="predicted"/>
<reference evidence="2" key="1">
    <citation type="journal article" date="2020" name="mSystems">
        <title>Genome- and Community-Level Interaction Insights into Carbon Utilization and Element Cycling Functions of Hydrothermarchaeota in Hydrothermal Sediment.</title>
        <authorList>
            <person name="Zhou Z."/>
            <person name="Liu Y."/>
            <person name="Xu W."/>
            <person name="Pan J."/>
            <person name="Luo Z.H."/>
            <person name="Li M."/>
        </authorList>
    </citation>
    <scope>NUCLEOTIDE SEQUENCE [LARGE SCALE GENOMIC DNA]</scope>
    <source>
        <strain evidence="2">SpSt-1217</strain>
    </source>
</reference>
<protein>
    <submittedName>
        <fullName evidence="2">Uncharacterized protein</fullName>
    </submittedName>
</protein>
<keyword evidence="1" id="KW-0472">Membrane</keyword>
<organism evidence="2">
    <name type="scientific">Mariniphaga anaerophila</name>
    <dbReference type="NCBI Taxonomy" id="1484053"/>
    <lineage>
        <taxon>Bacteria</taxon>
        <taxon>Pseudomonadati</taxon>
        <taxon>Bacteroidota</taxon>
        <taxon>Bacteroidia</taxon>
        <taxon>Marinilabiliales</taxon>
        <taxon>Prolixibacteraceae</taxon>
        <taxon>Mariniphaga</taxon>
    </lineage>
</organism>
<evidence type="ECO:0000256" key="1">
    <source>
        <dbReference type="SAM" id="Phobius"/>
    </source>
</evidence>
<sequence>MLIALGVILAILGVAGMFWYLFQREFIFYAKSLWQMGFLIFQGVITVFISWNALKSKRYFFSWDEHTIHYLLPKDKQLEWIKISEIQSIEIGDKEIVLSLRNKEEKRININYFYLPKRTQVISYFQQLKEKLTV</sequence>
<gene>
    <name evidence="2" type="ORF">ENN90_06670</name>
</gene>